<dbReference type="GO" id="GO:0016791">
    <property type="term" value="F:phosphatase activity"/>
    <property type="evidence" value="ECO:0007669"/>
    <property type="project" value="TreeGrafter"/>
</dbReference>
<dbReference type="InterPro" id="IPR029033">
    <property type="entry name" value="His_PPase_superfam"/>
</dbReference>
<protein>
    <submittedName>
        <fullName evidence="3">Histidine phosphatase family protein</fullName>
    </submittedName>
</protein>
<dbReference type="EMBL" id="PHGZ01000003">
    <property type="protein sequence ID" value="PJG84085.1"/>
    <property type="molecule type" value="Genomic_DNA"/>
</dbReference>
<dbReference type="GO" id="GO:0005737">
    <property type="term" value="C:cytoplasm"/>
    <property type="evidence" value="ECO:0007669"/>
    <property type="project" value="TreeGrafter"/>
</dbReference>
<feature type="active site" description="Tele-phosphohistidine intermediate" evidence="1">
    <location>
        <position position="12"/>
    </location>
</feature>
<evidence type="ECO:0000313" key="4">
    <source>
        <dbReference type="Proteomes" id="UP000230282"/>
    </source>
</evidence>
<reference evidence="3 4" key="1">
    <citation type="submission" date="2017-11" db="EMBL/GenBank/DDBJ databases">
        <title>Reclassification of Bisgaard taxon 5 as Caviibacterium pharyngocola gen. nov., sp. nov.</title>
        <authorList>
            <person name="Christensen H."/>
        </authorList>
    </citation>
    <scope>NUCLEOTIDE SEQUENCE [LARGE SCALE GENOMIC DNA]</scope>
    <source>
        <strain evidence="3 4">7_3</strain>
    </source>
</reference>
<dbReference type="PANTHER" id="PTHR48100:SF1">
    <property type="entry name" value="HISTIDINE PHOSPHATASE FAMILY PROTEIN-RELATED"/>
    <property type="match status" value="1"/>
</dbReference>
<dbReference type="Proteomes" id="UP000230282">
    <property type="component" value="Unassembled WGS sequence"/>
</dbReference>
<gene>
    <name evidence="3" type="ORF">CVP04_01140</name>
</gene>
<accession>A0A2M8RYW8</accession>
<evidence type="ECO:0000256" key="2">
    <source>
        <dbReference type="PIRSR" id="PIRSR613078-2"/>
    </source>
</evidence>
<name>A0A2M8RYW8_9PAST</name>
<comment type="caution">
    <text evidence="3">The sequence shown here is derived from an EMBL/GenBank/DDBJ whole genome shotgun (WGS) entry which is preliminary data.</text>
</comment>
<feature type="binding site" evidence="2">
    <location>
        <begin position="11"/>
        <end position="18"/>
    </location>
    <ligand>
        <name>substrate</name>
    </ligand>
</feature>
<dbReference type="CDD" id="cd07067">
    <property type="entry name" value="HP_PGM_like"/>
    <property type="match status" value="1"/>
</dbReference>
<proteinExistence type="predicted"/>
<dbReference type="Gene3D" id="3.40.50.1240">
    <property type="entry name" value="Phosphoglycerate mutase-like"/>
    <property type="match status" value="1"/>
</dbReference>
<keyword evidence="4" id="KW-1185">Reference proteome</keyword>
<dbReference type="SMART" id="SM00855">
    <property type="entry name" value="PGAM"/>
    <property type="match status" value="1"/>
</dbReference>
<feature type="active site" description="Proton donor/acceptor" evidence="1">
    <location>
        <position position="85"/>
    </location>
</feature>
<evidence type="ECO:0000256" key="1">
    <source>
        <dbReference type="PIRSR" id="PIRSR613078-1"/>
    </source>
</evidence>
<dbReference type="PANTHER" id="PTHR48100">
    <property type="entry name" value="BROAD-SPECIFICITY PHOSPHATASE YOR283W-RELATED"/>
    <property type="match status" value="1"/>
</dbReference>
<dbReference type="OrthoDB" id="9781415at2"/>
<dbReference type="SUPFAM" id="SSF53254">
    <property type="entry name" value="Phosphoglycerate mutase-like"/>
    <property type="match status" value="1"/>
</dbReference>
<dbReference type="InterPro" id="IPR050275">
    <property type="entry name" value="PGM_Phosphatase"/>
</dbReference>
<dbReference type="RefSeq" id="WP_100295680.1">
    <property type="nucleotide sequence ID" value="NZ_PHGZ01000003.1"/>
</dbReference>
<dbReference type="Pfam" id="PF00300">
    <property type="entry name" value="His_Phos_1"/>
    <property type="match status" value="1"/>
</dbReference>
<dbReference type="AlphaFoldDB" id="A0A2M8RYW8"/>
<sequence length="218" mass="24717">MKKQLTFYLIRHGRTLWNDQRLLQGRGDSPLLEEGIRGAKLTGEALKHIDFTAAYSSVLQRTIDTAKHIIGTRNIPLFQHCGLNEHFFGSWEGMLVDTIRHTPEFQQMLNDPARYTAEINGGETYGELAERAMNAIRDIIAVHHSGNILIVSHGHTLRLLLALFDGSTWQNHRENQRVPSLLNTAINVVRYEQNEGEINGRFILDTVNSAEHLALESK</sequence>
<organism evidence="3 4">
    <name type="scientific">Caviibacterium pharyngocola</name>
    <dbReference type="NCBI Taxonomy" id="28159"/>
    <lineage>
        <taxon>Bacteria</taxon>
        <taxon>Pseudomonadati</taxon>
        <taxon>Pseudomonadota</taxon>
        <taxon>Gammaproteobacteria</taxon>
        <taxon>Pasteurellales</taxon>
        <taxon>Pasteurellaceae</taxon>
        <taxon>Caviibacterium</taxon>
    </lineage>
</organism>
<evidence type="ECO:0000313" key="3">
    <source>
        <dbReference type="EMBL" id="PJG84085.1"/>
    </source>
</evidence>
<feature type="binding site" evidence="2">
    <location>
        <position position="61"/>
    </location>
    <ligand>
        <name>substrate</name>
    </ligand>
</feature>
<dbReference type="InterPro" id="IPR013078">
    <property type="entry name" value="His_Pase_superF_clade-1"/>
</dbReference>